<accession>A0A427AI44</accession>
<dbReference type="PANTHER" id="PTHR35995">
    <property type="entry name" value="OS04G0690500 PROTEIN"/>
    <property type="match status" value="1"/>
</dbReference>
<name>A0A427AI44_ENSVE</name>
<dbReference type="AlphaFoldDB" id="A0A427AI44"/>
<reference evidence="1 2" key="1">
    <citation type="journal article" date="2014" name="Agronomy (Basel)">
        <title>A Draft Genome Sequence for Ensete ventricosum, the Drought-Tolerant Tree Against Hunger.</title>
        <authorList>
            <person name="Harrison J."/>
            <person name="Moore K.A."/>
            <person name="Paszkiewicz K."/>
            <person name="Jones T."/>
            <person name="Grant M."/>
            <person name="Ambacheew D."/>
            <person name="Muzemil S."/>
            <person name="Studholme D.J."/>
        </authorList>
    </citation>
    <scope>NUCLEOTIDE SEQUENCE [LARGE SCALE GENOMIC DNA]</scope>
</reference>
<evidence type="ECO:0000313" key="1">
    <source>
        <dbReference type="EMBL" id="RRT75927.1"/>
    </source>
</evidence>
<dbReference type="PANTHER" id="PTHR35995:SF1">
    <property type="entry name" value="OS04G0690500 PROTEIN"/>
    <property type="match status" value="1"/>
</dbReference>
<organism evidence="1 2">
    <name type="scientific">Ensete ventricosum</name>
    <name type="common">Abyssinian banana</name>
    <name type="synonym">Musa ensete</name>
    <dbReference type="NCBI Taxonomy" id="4639"/>
    <lineage>
        <taxon>Eukaryota</taxon>
        <taxon>Viridiplantae</taxon>
        <taxon>Streptophyta</taxon>
        <taxon>Embryophyta</taxon>
        <taxon>Tracheophyta</taxon>
        <taxon>Spermatophyta</taxon>
        <taxon>Magnoliopsida</taxon>
        <taxon>Liliopsida</taxon>
        <taxon>Zingiberales</taxon>
        <taxon>Musaceae</taxon>
        <taxon>Ensete</taxon>
    </lineage>
</organism>
<comment type="caution">
    <text evidence="1">The sequence shown here is derived from an EMBL/GenBank/DDBJ whole genome shotgun (WGS) entry which is preliminary data.</text>
</comment>
<dbReference type="Proteomes" id="UP000287651">
    <property type="component" value="Unassembled WGS sequence"/>
</dbReference>
<gene>
    <name evidence="1" type="ORF">B296_00030756</name>
</gene>
<proteinExistence type="predicted"/>
<sequence length="378" mass="42561">MCSRCTMSTTDLTRIKMKRAMEGIRVGLSSSGSDGRVREDDRTGLIICFFLRRVNRRRGMAGHAILMARASIIRLVHCPNVSTSDIDAIADLSIPLLCFFPVIVKQAALNHDLYLPHINWRCLSSSGFWPPSKVIFLLSRRYLRVLKRKPVIALPKVFSFVSIKFEDEGQVRLKNKKDKSFEASTDTTTIGKETKEVKTTVEQSDHSGLPRWRKHIGRLLHQGIWKRSNEASTSHFGFEGILREKRSVVRKVEVVGGGAAAMNFKKVKGPSVPSAVGTLVKVALIGGTAVYAALNSLYNVDGGHRAIVFNRIVGIKDKVPTHDRRYRNFLLTGDLQNLFLLVLAVCWQLYQLAALRFTSFWTQDFCMVIPELCRSDMH</sequence>
<evidence type="ECO:0000313" key="2">
    <source>
        <dbReference type="Proteomes" id="UP000287651"/>
    </source>
</evidence>
<dbReference type="EMBL" id="AMZH03002337">
    <property type="protein sequence ID" value="RRT75927.1"/>
    <property type="molecule type" value="Genomic_DNA"/>
</dbReference>
<evidence type="ECO:0008006" key="3">
    <source>
        <dbReference type="Google" id="ProtNLM"/>
    </source>
</evidence>
<protein>
    <recommendedName>
        <fullName evidence="3">Prohibitin</fullName>
    </recommendedName>
</protein>